<dbReference type="Proteomes" id="UP001241603">
    <property type="component" value="Unassembled WGS sequence"/>
</dbReference>
<comment type="caution">
    <text evidence="1">The sequence shown here is derived from an EMBL/GenBank/DDBJ whole genome shotgun (WGS) entry which is preliminary data.</text>
</comment>
<protein>
    <submittedName>
        <fullName evidence="1">Alpha-D-ribose 1-methylphosphonate 5-triphosphate synthase subunit PhnH</fullName>
        <ecNumber evidence="1">2.7.8.37</ecNumber>
    </submittedName>
</protein>
<dbReference type="EC" id="2.7.8.37" evidence="1"/>
<dbReference type="GO" id="GO:0061693">
    <property type="term" value="F:alpha-D-ribose 1-methylphosphonate 5-triphosphate synthase activity"/>
    <property type="evidence" value="ECO:0007669"/>
    <property type="project" value="UniProtKB-EC"/>
</dbReference>
<keyword evidence="1" id="KW-0808">Transferase</keyword>
<gene>
    <name evidence="1" type="ORF">QO014_002989</name>
</gene>
<dbReference type="PIRSF" id="PIRSF020680">
    <property type="entry name" value="PhnH"/>
    <property type="match status" value="1"/>
</dbReference>
<keyword evidence="2" id="KW-1185">Reference proteome</keyword>
<organism evidence="1 2">
    <name type="scientific">Kaistia dalseonensis</name>
    <dbReference type="NCBI Taxonomy" id="410840"/>
    <lineage>
        <taxon>Bacteria</taxon>
        <taxon>Pseudomonadati</taxon>
        <taxon>Pseudomonadota</taxon>
        <taxon>Alphaproteobacteria</taxon>
        <taxon>Hyphomicrobiales</taxon>
        <taxon>Kaistiaceae</taxon>
        <taxon>Kaistia</taxon>
    </lineage>
</organism>
<name>A0ABU0H8F5_9HYPH</name>
<reference evidence="1 2" key="1">
    <citation type="submission" date="2023-07" db="EMBL/GenBank/DDBJ databases">
        <title>Genomic Encyclopedia of Type Strains, Phase IV (KMG-IV): sequencing the most valuable type-strain genomes for metagenomic binning, comparative biology and taxonomic classification.</title>
        <authorList>
            <person name="Goeker M."/>
        </authorList>
    </citation>
    <scope>NUCLEOTIDE SEQUENCE [LARGE SCALE GENOMIC DNA]</scope>
    <source>
        <strain evidence="1 2">B6-8</strain>
    </source>
</reference>
<dbReference type="InterPro" id="IPR008772">
    <property type="entry name" value="Phosphonate_metab_PhnH"/>
</dbReference>
<sequence>MSASTAQTSTIATGFADPVIAAQANFHAAMTALSRPGTVTTLSAGLIAPEPLTAELAAVALTLADHETTLWLDPALAASAEVVAYLRFHTGVRIVAKPRDAAFALVVDLAGMPALSAFAQGTDEYPDRSTTIIAAVQSLDAGRHLELAGPGIAERASLSLDPWPSNLTAELAANRAQFPRGIDLVFVSAGRVAALPRTTSVSEG</sequence>
<dbReference type="Gene3D" id="3.40.50.11310">
    <property type="entry name" value="Bacterial phosphonate metabolism protein PhnH"/>
    <property type="match status" value="1"/>
</dbReference>
<dbReference type="SUPFAM" id="SSF159709">
    <property type="entry name" value="PhnH-like"/>
    <property type="match status" value="1"/>
</dbReference>
<dbReference type="Pfam" id="PF05845">
    <property type="entry name" value="PhnH"/>
    <property type="match status" value="1"/>
</dbReference>
<dbReference type="RefSeq" id="WP_266349503.1">
    <property type="nucleotide sequence ID" value="NZ_JAPKNG010000004.1"/>
</dbReference>
<dbReference type="NCBIfam" id="TIGR03292">
    <property type="entry name" value="PhnH_redo"/>
    <property type="match status" value="1"/>
</dbReference>
<dbReference type="EMBL" id="JAUSVO010000004">
    <property type="protein sequence ID" value="MDQ0438594.1"/>
    <property type="molecule type" value="Genomic_DNA"/>
</dbReference>
<evidence type="ECO:0000313" key="2">
    <source>
        <dbReference type="Proteomes" id="UP001241603"/>
    </source>
</evidence>
<evidence type="ECO:0000313" key="1">
    <source>
        <dbReference type="EMBL" id="MDQ0438594.1"/>
    </source>
</evidence>
<accession>A0ABU0H8F5</accession>
<proteinExistence type="predicted"/>
<dbReference type="InterPro" id="IPR038058">
    <property type="entry name" value="PhnH-like_sp"/>
</dbReference>